<reference evidence="2" key="2">
    <citation type="submission" date="2022-06" db="UniProtKB">
        <authorList>
            <consortium name="EnsemblMetazoa"/>
        </authorList>
    </citation>
    <scope>IDENTIFICATION</scope>
    <source>
        <strain evidence="2">PS312</strain>
    </source>
</reference>
<keyword evidence="3" id="KW-1185">Reference proteome</keyword>
<accession>A0A8R1UVE1</accession>
<evidence type="ECO:0000313" key="3">
    <source>
        <dbReference type="Proteomes" id="UP000005239"/>
    </source>
</evidence>
<feature type="compositionally biased region" description="Acidic residues" evidence="1">
    <location>
        <begin position="222"/>
        <end position="236"/>
    </location>
</feature>
<proteinExistence type="predicted"/>
<feature type="region of interest" description="Disordered" evidence="1">
    <location>
        <begin position="221"/>
        <end position="276"/>
    </location>
</feature>
<dbReference type="AlphaFoldDB" id="A0A8R1UVE1"/>
<feature type="region of interest" description="Disordered" evidence="1">
    <location>
        <begin position="138"/>
        <end position="204"/>
    </location>
</feature>
<evidence type="ECO:0000256" key="1">
    <source>
        <dbReference type="SAM" id="MobiDB-lite"/>
    </source>
</evidence>
<gene>
    <name evidence="2" type="primary">WBGene00278179</name>
</gene>
<feature type="compositionally biased region" description="Polar residues" evidence="1">
    <location>
        <begin position="101"/>
        <end position="114"/>
    </location>
</feature>
<reference evidence="3" key="1">
    <citation type="journal article" date="2008" name="Nat. Genet.">
        <title>The Pristionchus pacificus genome provides a unique perspective on nematode lifestyle and parasitism.</title>
        <authorList>
            <person name="Dieterich C."/>
            <person name="Clifton S.W."/>
            <person name="Schuster L.N."/>
            <person name="Chinwalla A."/>
            <person name="Delehaunty K."/>
            <person name="Dinkelacker I."/>
            <person name="Fulton L."/>
            <person name="Fulton R."/>
            <person name="Godfrey J."/>
            <person name="Minx P."/>
            <person name="Mitreva M."/>
            <person name="Roeseler W."/>
            <person name="Tian H."/>
            <person name="Witte H."/>
            <person name="Yang S.P."/>
            <person name="Wilson R.K."/>
            <person name="Sommer R.J."/>
        </authorList>
    </citation>
    <scope>NUCLEOTIDE SEQUENCE [LARGE SCALE GENOMIC DNA]</scope>
    <source>
        <strain evidence="3">PS312</strain>
    </source>
</reference>
<sequence length="605" mass="66603">MVTFLQRLVIPGGRTNQMSKSGMMKRKSCDALDFSVHTQPKKDRAWYDQEHETDKERIQGKKRLSFIGNIFSKMKSSSKLSSSTSSLHKPGSRTASDENSFRSTSDHSTISVESQKYKKNTHLKTFINNASTNNLDFSVGEGSSEADSIGSVGSLNTPVRGDMLNRESELRLSSRSMPAPATPHESTVRRAHSTVSGGVGDSPSVWLRRKSLRLRQRKIEPEMEELKEEEEMENALDETQSSSSNPSHSASFHGTNTATPKSIFVPSSKIDRSRSAAAYSTRQVLQKRAEESPICFSTTGTPDVGTMPKKLTPSGSTSTLQKFGAAIKRGFSSGSRAQRTPRNGSQTSDALVTVMRRQTMDKKRSHDTSKLGVRRMSDVSTIGDISMLHTPRNIDESTRGGFFDADMTTLTGEFSTKVTVPLELEKVVPSDFDAVVVDIAHDGTPVSDISRLIVTQLGIENELKAERSKAPIKTSGIFKREGNPTYVIWVMMSDSDRGRQLRVGYESALNVAFSNQEIGQLMLPQLFCSTADLMEDSLEKFGDSIVRSTYMAFVRGDNYTKINSIVIVGNDVACAVHLNDCLDKLVSEKVSGKMHIGLTGSSFRR</sequence>
<evidence type="ECO:0000313" key="2">
    <source>
        <dbReference type="EnsemblMetazoa" id="PPA39810.1"/>
    </source>
</evidence>
<dbReference type="EnsemblMetazoa" id="PPA39810.1">
    <property type="protein sequence ID" value="PPA39810.1"/>
    <property type="gene ID" value="WBGene00278179"/>
</dbReference>
<feature type="region of interest" description="Disordered" evidence="1">
    <location>
        <begin position="78"/>
        <end position="114"/>
    </location>
</feature>
<feature type="region of interest" description="Disordered" evidence="1">
    <location>
        <begin position="296"/>
        <end position="317"/>
    </location>
</feature>
<feature type="compositionally biased region" description="Basic and acidic residues" evidence="1">
    <location>
        <begin position="163"/>
        <end position="172"/>
    </location>
</feature>
<organism evidence="2 3">
    <name type="scientific">Pristionchus pacificus</name>
    <name type="common">Parasitic nematode worm</name>
    <dbReference type="NCBI Taxonomy" id="54126"/>
    <lineage>
        <taxon>Eukaryota</taxon>
        <taxon>Metazoa</taxon>
        <taxon>Ecdysozoa</taxon>
        <taxon>Nematoda</taxon>
        <taxon>Chromadorea</taxon>
        <taxon>Rhabditida</taxon>
        <taxon>Rhabditina</taxon>
        <taxon>Diplogasteromorpha</taxon>
        <taxon>Diplogasteroidea</taxon>
        <taxon>Neodiplogasteridae</taxon>
        <taxon>Pristionchus</taxon>
    </lineage>
</organism>
<dbReference type="Proteomes" id="UP000005239">
    <property type="component" value="Unassembled WGS sequence"/>
</dbReference>
<name>A0A8R1UVE1_PRIPA</name>
<feature type="compositionally biased region" description="Low complexity" evidence="1">
    <location>
        <begin position="241"/>
        <end position="251"/>
    </location>
</feature>
<protein>
    <submittedName>
        <fullName evidence="2">Uncharacterized protein</fullName>
    </submittedName>
</protein>